<reference evidence="6 7" key="1">
    <citation type="submission" date="2020-02" db="EMBL/GenBank/DDBJ databases">
        <authorList>
            <person name="Kim M.K."/>
        </authorList>
    </citation>
    <scope>NUCLEOTIDE SEQUENCE [LARGE SCALE GENOMIC DNA]</scope>
    <source>
        <strain evidence="6 7">17J57-3</strain>
    </source>
</reference>
<evidence type="ECO:0000256" key="2">
    <source>
        <dbReference type="ARBA" id="ARBA00006966"/>
    </source>
</evidence>
<evidence type="ECO:0000313" key="6">
    <source>
        <dbReference type="EMBL" id="NEX62236.1"/>
    </source>
</evidence>
<sequence>MPSTAELRAQCRVFISGSLPTTPAEDFAELSRWCEVNEADHDLYGSGNLIQGFERRIAKILGKERALFCISGTMAQAIALRIACEAKGGDTVALHPTAHVLLHERENYQFLDLFRAVRVGDPFRTWSAEDLQAWPGPVSAAFYELPMREIGGQLPSWESLKALGEHCRKRGIHFHMDGARLWEAAAGYGQPASDIAAIFDSVYVSLYKGIGGLAGAMLAGDVDFIARAEVWLRRFGGNVARATPYVAAAAARFDERIARMPRYLERAKEVARVVSARPGMRVNPSEPQVNMMHVYCAASRERLTAIRDELAGAHGIWLFGAARHAPLAGESSFEWYVGDALLQMPDRELEHILDLFAERLRPSQ</sequence>
<comment type="caution">
    <text evidence="6">The sequence shown here is derived from an EMBL/GenBank/DDBJ whole genome shotgun (WGS) entry which is preliminary data.</text>
</comment>
<evidence type="ECO:0000259" key="5">
    <source>
        <dbReference type="Pfam" id="PF01212"/>
    </source>
</evidence>
<dbReference type="GO" id="GO:0006545">
    <property type="term" value="P:glycine biosynthetic process"/>
    <property type="evidence" value="ECO:0007669"/>
    <property type="project" value="TreeGrafter"/>
</dbReference>
<dbReference type="GO" id="GO:0005829">
    <property type="term" value="C:cytosol"/>
    <property type="evidence" value="ECO:0007669"/>
    <property type="project" value="TreeGrafter"/>
</dbReference>
<dbReference type="Pfam" id="PF01212">
    <property type="entry name" value="Beta_elim_lyase"/>
    <property type="match status" value="1"/>
</dbReference>
<comment type="cofactor">
    <cofactor evidence="1">
        <name>pyridoxal 5'-phosphate</name>
        <dbReference type="ChEBI" id="CHEBI:597326"/>
    </cofactor>
</comment>
<proteinExistence type="inferred from homology"/>
<dbReference type="InterPro" id="IPR015422">
    <property type="entry name" value="PyrdxlP-dep_Trfase_small"/>
</dbReference>
<dbReference type="PANTHER" id="PTHR48097:SF9">
    <property type="entry name" value="L-THREONINE ALDOLASE"/>
    <property type="match status" value="1"/>
</dbReference>
<dbReference type="SUPFAM" id="SSF53383">
    <property type="entry name" value="PLP-dependent transferases"/>
    <property type="match status" value="1"/>
</dbReference>
<evidence type="ECO:0000256" key="3">
    <source>
        <dbReference type="ARBA" id="ARBA00011881"/>
    </source>
</evidence>
<keyword evidence="7" id="KW-1185">Reference proteome</keyword>
<dbReference type="Gene3D" id="3.90.1150.10">
    <property type="entry name" value="Aspartate Aminotransferase, domain 1"/>
    <property type="match status" value="1"/>
</dbReference>
<dbReference type="RefSeq" id="WP_163964273.1">
    <property type="nucleotide sequence ID" value="NZ_JAAIVB010000046.1"/>
</dbReference>
<dbReference type="GO" id="GO:0008732">
    <property type="term" value="F:L-allo-threonine aldolase activity"/>
    <property type="evidence" value="ECO:0007669"/>
    <property type="project" value="TreeGrafter"/>
</dbReference>
<gene>
    <name evidence="6" type="ORF">G3574_14200</name>
</gene>
<comment type="similarity">
    <text evidence="2">Belongs to the threonine aldolase family.</text>
</comment>
<evidence type="ECO:0000256" key="1">
    <source>
        <dbReference type="ARBA" id="ARBA00001933"/>
    </source>
</evidence>
<keyword evidence="4" id="KW-0663">Pyridoxal phosphate</keyword>
<feature type="domain" description="Aromatic amino acid beta-eliminating lyase/threonine aldolase" evidence="5">
    <location>
        <begin position="38"/>
        <end position="294"/>
    </location>
</feature>
<protein>
    <submittedName>
        <fullName evidence="6">Threonine aldolase</fullName>
    </submittedName>
</protein>
<dbReference type="InterPro" id="IPR015424">
    <property type="entry name" value="PyrdxlP-dep_Trfase"/>
</dbReference>
<dbReference type="InterPro" id="IPR001597">
    <property type="entry name" value="ArAA_b-elim_lyase/Thr_aldolase"/>
</dbReference>
<dbReference type="AlphaFoldDB" id="A0A6B3STP9"/>
<name>A0A6B3STP9_9BURK</name>
<evidence type="ECO:0000313" key="7">
    <source>
        <dbReference type="Proteomes" id="UP000482155"/>
    </source>
</evidence>
<dbReference type="PANTHER" id="PTHR48097">
    <property type="entry name" value="L-THREONINE ALDOLASE-RELATED"/>
    <property type="match status" value="1"/>
</dbReference>
<evidence type="ECO:0000256" key="4">
    <source>
        <dbReference type="ARBA" id="ARBA00022898"/>
    </source>
</evidence>
<dbReference type="InterPro" id="IPR015421">
    <property type="entry name" value="PyrdxlP-dep_Trfase_major"/>
</dbReference>
<organism evidence="6 7">
    <name type="scientific">Noviherbaspirillum galbum</name>
    <dbReference type="NCBI Taxonomy" id="2709383"/>
    <lineage>
        <taxon>Bacteria</taxon>
        <taxon>Pseudomonadati</taxon>
        <taxon>Pseudomonadota</taxon>
        <taxon>Betaproteobacteria</taxon>
        <taxon>Burkholderiales</taxon>
        <taxon>Oxalobacteraceae</taxon>
        <taxon>Noviherbaspirillum</taxon>
    </lineage>
</organism>
<accession>A0A6B3STP9</accession>
<dbReference type="Gene3D" id="3.40.640.10">
    <property type="entry name" value="Type I PLP-dependent aspartate aminotransferase-like (Major domain)"/>
    <property type="match status" value="1"/>
</dbReference>
<dbReference type="GO" id="GO:0006567">
    <property type="term" value="P:L-threonine catabolic process"/>
    <property type="evidence" value="ECO:0007669"/>
    <property type="project" value="TreeGrafter"/>
</dbReference>
<dbReference type="EMBL" id="JAAIVB010000046">
    <property type="protein sequence ID" value="NEX62236.1"/>
    <property type="molecule type" value="Genomic_DNA"/>
</dbReference>
<dbReference type="Proteomes" id="UP000482155">
    <property type="component" value="Unassembled WGS sequence"/>
</dbReference>
<comment type="subunit">
    <text evidence="3">Homotetramer.</text>
</comment>